<dbReference type="InterPro" id="IPR004291">
    <property type="entry name" value="Transposase_IS66_central"/>
</dbReference>
<proteinExistence type="predicted"/>
<dbReference type="InterPro" id="IPR052344">
    <property type="entry name" value="Transposase-related"/>
</dbReference>
<comment type="caution">
    <text evidence="2">The sequence shown here is derived from an EMBL/GenBank/DDBJ whole genome shotgun (WGS) entry which is preliminary data.</text>
</comment>
<dbReference type="PANTHER" id="PTHR33678">
    <property type="entry name" value="BLL1576 PROTEIN"/>
    <property type="match status" value="1"/>
</dbReference>
<organism evidence="2">
    <name type="scientific">Acidithiobacillus ferrianus</name>
    <dbReference type="NCBI Taxonomy" id="2678518"/>
    <lineage>
        <taxon>Bacteria</taxon>
        <taxon>Pseudomonadati</taxon>
        <taxon>Pseudomonadota</taxon>
        <taxon>Acidithiobacillia</taxon>
        <taxon>Acidithiobacillales</taxon>
        <taxon>Acidithiobacillaceae</taxon>
        <taxon>Acidithiobacillus</taxon>
    </lineage>
</organism>
<gene>
    <name evidence="2" type="ORF">GL267_05030</name>
</gene>
<name>A0A845UBP6_9PROT</name>
<evidence type="ECO:0000313" key="2">
    <source>
        <dbReference type="EMBL" id="NDU42030.1"/>
    </source>
</evidence>
<accession>A0A845UBP6</accession>
<dbReference type="PANTHER" id="PTHR33678:SF1">
    <property type="entry name" value="BLL1576 PROTEIN"/>
    <property type="match status" value="1"/>
</dbReference>
<protein>
    <submittedName>
        <fullName evidence="2">Transposase</fullName>
    </submittedName>
</protein>
<dbReference type="EMBL" id="WNJL01000022">
    <property type="protein sequence ID" value="NDU42030.1"/>
    <property type="molecule type" value="Genomic_DNA"/>
</dbReference>
<dbReference type="Pfam" id="PF03050">
    <property type="entry name" value="DDE_Tnp_IS66"/>
    <property type="match status" value="1"/>
</dbReference>
<sequence length="226" mass="25495">MAARGSDANRDLGGLHARRGQEAFDAFGILPGFQGTAIHDGWAPYRKYDCRHGLCNAHHLRELTLVHEQYGQRWAKNMIDLLVAANRGVANGPFTKDRIAQMSADYTAILTKGDAIHPVKKRKDGTAHRRQSYPTNLLRRLREHTGDVLRFLSDQEVPFTNNLTEQAVRMPKVKQKISGCFRTFDGAAAFCTIRSYLETLRKQRIDLLQALVQSFRGETPDPAMGY</sequence>
<feature type="domain" description="Transposase IS66 central" evidence="1">
    <location>
        <begin position="16"/>
        <end position="188"/>
    </location>
</feature>
<evidence type="ECO:0000259" key="1">
    <source>
        <dbReference type="Pfam" id="PF03050"/>
    </source>
</evidence>
<reference evidence="2" key="1">
    <citation type="submission" date="2019-11" db="EMBL/GenBank/DDBJ databases">
        <title>Acidithiobacillus ferrianus sp. nov.: a facultatively anaerobic and extremely acidophilic chemolithoautotroph.</title>
        <authorList>
            <person name="Norris P.R."/>
            <person name="Falagan C."/>
            <person name="Moya-Beltran A."/>
            <person name="Castro M."/>
            <person name="Quatrini R."/>
            <person name="Johnson D.B."/>
        </authorList>
    </citation>
    <scope>NUCLEOTIDE SEQUENCE [LARGE SCALE GENOMIC DNA]</scope>
    <source>
        <strain evidence="2">MG</strain>
    </source>
</reference>
<dbReference type="AlphaFoldDB" id="A0A845UBP6"/>